<dbReference type="PROSITE" id="PS00028">
    <property type="entry name" value="ZINC_FINGER_C2H2_1"/>
    <property type="match status" value="2"/>
</dbReference>
<dbReference type="SMART" id="SM00355">
    <property type="entry name" value="ZnF_C2H2"/>
    <property type="match status" value="3"/>
</dbReference>
<keyword evidence="10" id="KW-1185">Reference proteome</keyword>
<evidence type="ECO:0000313" key="10">
    <source>
        <dbReference type="Proteomes" id="UP000887566"/>
    </source>
</evidence>
<dbReference type="InterPro" id="IPR001370">
    <property type="entry name" value="BIR_rpt"/>
</dbReference>
<keyword evidence="7" id="KW-0539">Nucleus</keyword>
<dbReference type="GO" id="GO:0005634">
    <property type="term" value="C:nucleus"/>
    <property type="evidence" value="ECO:0007669"/>
    <property type="project" value="UniProtKB-SubCell"/>
</dbReference>
<dbReference type="PROSITE" id="PS50143">
    <property type="entry name" value="BIR_REPEAT_2"/>
    <property type="match status" value="1"/>
</dbReference>
<proteinExistence type="predicted"/>
<dbReference type="Pfam" id="PF00096">
    <property type="entry name" value="zf-C2H2"/>
    <property type="match status" value="1"/>
</dbReference>
<keyword evidence="3" id="KW-0677">Repeat</keyword>
<sequence length="264" mass="30371">MDDSLLTELTSMFQLEAPSMFYQQSQYHTPLSNNHFISIKPMGSLSYEIDRSVDYVFVDDHSMTPSPQCIPSYEYTLLPPPAFVPSESSPLIGSDFGLHEYTQWAFCLPPPQQPEMRMRNFKTPPPSPLRRSLSPPGAPLINANIKRENRPDSAHSNTSATGEFPCKSCDKVFSKSWRLRTHMVNVHDKVRPYACKECDMAFRSPYDLRRHETTHTGERFECDMCLSSFGSKQRVANHLKNSEPCWPRHGRPLPEVRRKRAFPF</sequence>
<evidence type="ECO:0000259" key="9">
    <source>
        <dbReference type="PROSITE" id="PS50157"/>
    </source>
</evidence>
<keyword evidence="6" id="KW-0238">DNA-binding</keyword>
<evidence type="ECO:0000256" key="3">
    <source>
        <dbReference type="ARBA" id="ARBA00022737"/>
    </source>
</evidence>
<feature type="domain" description="C2H2-type" evidence="9">
    <location>
        <begin position="164"/>
        <end position="192"/>
    </location>
</feature>
<dbReference type="GO" id="GO:0008270">
    <property type="term" value="F:zinc ion binding"/>
    <property type="evidence" value="ECO:0007669"/>
    <property type="project" value="UniProtKB-KW"/>
</dbReference>
<dbReference type="WBParaSite" id="PSAMB.scaffold1229size34047.g11859.t1">
    <property type="protein sequence ID" value="PSAMB.scaffold1229size34047.g11859.t1"/>
    <property type="gene ID" value="PSAMB.scaffold1229size34047.g11859"/>
</dbReference>
<organism evidence="10 11">
    <name type="scientific">Plectus sambesii</name>
    <dbReference type="NCBI Taxonomy" id="2011161"/>
    <lineage>
        <taxon>Eukaryota</taxon>
        <taxon>Metazoa</taxon>
        <taxon>Ecdysozoa</taxon>
        <taxon>Nematoda</taxon>
        <taxon>Chromadorea</taxon>
        <taxon>Plectida</taxon>
        <taxon>Plectina</taxon>
        <taxon>Plectoidea</taxon>
        <taxon>Plectidae</taxon>
        <taxon>Plectus</taxon>
    </lineage>
</organism>
<keyword evidence="4 8" id="KW-0863">Zinc-finger</keyword>
<protein>
    <submittedName>
        <fullName evidence="11">C2H2-type domain-containing protein</fullName>
    </submittedName>
</protein>
<dbReference type="Pfam" id="PF13894">
    <property type="entry name" value="zf-C2H2_4"/>
    <property type="match status" value="1"/>
</dbReference>
<feature type="domain" description="C2H2-type" evidence="9">
    <location>
        <begin position="193"/>
        <end position="220"/>
    </location>
</feature>
<dbReference type="GO" id="GO:0003677">
    <property type="term" value="F:DNA binding"/>
    <property type="evidence" value="ECO:0007669"/>
    <property type="project" value="UniProtKB-KW"/>
</dbReference>
<evidence type="ECO:0000256" key="4">
    <source>
        <dbReference type="ARBA" id="ARBA00022771"/>
    </source>
</evidence>
<dbReference type="PANTHER" id="PTHR24379:SF121">
    <property type="entry name" value="C2H2-TYPE DOMAIN-CONTAINING PROTEIN"/>
    <property type="match status" value="1"/>
</dbReference>
<dbReference type="AlphaFoldDB" id="A0A914UTQ1"/>
<keyword evidence="2" id="KW-0479">Metal-binding</keyword>
<dbReference type="PANTHER" id="PTHR24379">
    <property type="entry name" value="KRAB AND ZINC FINGER DOMAIN-CONTAINING"/>
    <property type="match status" value="1"/>
</dbReference>
<evidence type="ECO:0000256" key="5">
    <source>
        <dbReference type="ARBA" id="ARBA00022833"/>
    </source>
</evidence>
<reference evidence="11" key="1">
    <citation type="submission" date="2022-11" db="UniProtKB">
        <authorList>
            <consortium name="WormBaseParasite"/>
        </authorList>
    </citation>
    <scope>IDENTIFICATION</scope>
</reference>
<name>A0A914UTQ1_9BILA</name>
<comment type="subcellular location">
    <subcellularLocation>
        <location evidence="1">Nucleus</location>
    </subcellularLocation>
</comment>
<evidence type="ECO:0000256" key="6">
    <source>
        <dbReference type="ARBA" id="ARBA00023125"/>
    </source>
</evidence>
<dbReference type="PROSITE" id="PS50157">
    <property type="entry name" value="ZINC_FINGER_C2H2_2"/>
    <property type="match status" value="2"/>
</dbReference>
<dbReference type="SUPFAM" id="SSF57667">
    <property type="entry name" value="beta-beta-alpha zinc fingers"/>
    <property type="match status" value="1"/>
</dbReference>
<dbReference type="Gene3D" id="3.30.160.60">
    <property type="entry name" value="Classic Zinc Finger"/>
    <property type="match status" value="2"/>
</dbReference>
<dbReference type="InterPro" id="IPR013087">
    <property type="entry name" value="Znf_C2H2_type"/>
</dbReference>
<dbReference type="FunFam" id="3.30.160.60:FF:001009">
    <property type="entry name" value="Zinc finger protein 26"/>
    <property type="match status" value="1"/>
</dbReference>
<dbReference type="InterPro" id="IPR036236">
    <property type="entry name" value="Znf_C2H2_sf"/>
</dbReference>
<keyword evidence="5" id="KW-0862">Zinc</keyword>
<dbReference type="Proteomes" id="UP000887566">
    <property type="component" value="Unplaced"/>
</dbReference>
<evidence type="ECO:0000256" key="1">
    <source>
        <dbReference type="ARBA" id="ARBA00004123"/>
    </source>
</evidence>
<evidence type="ECO:0000256" key="8">
    <source>
        <dbReference type="PROSITE-ProRule" id="PRU00042"/>
    </source>
</evidence>
<accession>A0A914UTQ1</accession>
<evidence type="ECO:0000256" key="7">
    <source>
        <dbReference type="ARBA" id="ARBA00023242"/>
    </source>
</evidence>
<evidence type="ECO:0000313" key="11">
    <source>
        <dbReference type="WBParaSite" id="PSAMB.scaffold1229size34047.g11859.t1"/>
    </source>
</evidence>
<evidence type="ECO:0000256" key="2">
    <source>
        <dbReference type="ARBA" id="ARBA00022723"/>
    </source>
</evidence>